<protein>
    <submittedName>
        <fullName evidence="2">Tetratricopeptide repeat protein</fullName>
    </submittedName>
</protein>
<dbReference type="SUPFAM" id="SSF48452">
    <property type="entry name" value="TPR-like"/>
    <property type="match status" value="2"/>
</dbReference>
<accession>A0A7T0BTV4</accession>
<feature type="compositionally biased region" description="Basic and acidic residues" evidence="1">
    <location>
        <begin position="944"/>
        <end position="968"/>
    </location>
</feature>
<evidence type="ECO:0000313" key="3">
    <source>
        <dbReference type="Proteomes" id="UP000594688"/>
    </source>
</evidence>
<evidence type="ECO:0000313" key="2">
    <source>
        <dbReference type="EMBL" id="QPJ60836.1"/>
    </source>
</evidence>
<dbReference type="AlphaFoldDB" id="A0A7T0BTV4"/>
<dbReference type="Pfam" id="PF13414">
    <property type="entry name" value="TPR_11"/>
    <property type="match status" value="1"/>
</dbReference>
<dbReference type="KEGG" id="nli:G3M70_02605"/>
<proteinExistence type="predicted"/>
<sequence>MSLHTAAQNTASKINKSDGQGAILVLGEACSELSGLPSSDEFLEIIKATYPDAHEKATTKDLIGCCSELPDSDRDDLLAKQEKKAKINWAHLAVALLMKKGLVSRVLTLNPDSLLLKACSLVGVFPHVFDCTLSTVSSSPRIPENAVFFLNGRSLGQATGNMDAALAGLSDHQVVVIGHKAEANDEVAGLLSKSGPFSKGFLWVKHGQGGVPESIDELLEDDNGDCVESPDPDTFMIALAQQLDALSPNFLNFPFTHLGGMLKSIAPFPVEGIDAGIQITDIPLFQTRQAIQQFEGENRGQDVGAPSLESLDSPEKIQAVKAARTALVEGDLKKILDYRPEYDQNPNSALGDLLSLAYLSHGDALLEQAQEKGGDASFDLLSQAGEQYSGALEITPDNHEVLFKLGKLLVEQAKLKSGADAENLFGQAAEKYQKALELKPDLHEANYGWGFALLEQAASRTDETVDQFFAQATEKFQAVLKAEPEHGGAAYGCGFALFSQARKKKGAEALRLYGQAAEKLNTALKVDPHNADALLHMGQSLLVFSKSKKGEEQDRMLAATAEKFQSCVKLRPNSPEAFFGWADALLERGLARDDGQGEEYCSLAMEKFQTVLALKPDMPRVNFRWGVGLLRMARRKSGDAASKLLNQAAEKFQNAIRIVPTNHEAFTKLGSVYSQLAQGKSGPSADALLSNAVENYEQAIKIQPNNPEAFTLWGNVFYQLADGKQGIEAEAFLYKAIEKFQEAIKIRADYLKAISNWGNALFKLGKSKGGEEGMLLLSQAEGKYEAAIKIKPDDPLALTNFGGILLKKARKAEGGDADLMIEKAQDYLKQALEYNEDNPDALTYMSEVLMEQAKSKKGINAHPLLAEAKAKLQKAEELQPGVATYTMAKLMGQLANESGCREWLQKCKTNENLPPQEELDNEPAFANMAQSKWFKGLWLPASAREAEPKEGDEGTAGKEKNSKAEKPK</sequence>
<dbReference type="EMBL" id="CP048685">
    <property type="protein sequence ID" value="QPJ60836.1"/>
    <property type="molecule type" value="Genomic_DNA"/>
</dbReference>
<evidence type="ECO:0000256" key="1">
    <source>
        <dbReference type="SAM" id="MobiDB-lite"/>
    </source>
</evidence>
<dbReference type="InterPro" id="IPR053277">
    <property type="entry name" value="Endomembrane_traffic_mod"/>
</dbReference>
<name>A0A7T0BTV4_9BACT</name>
<dbReference type="PANTHER" id="PTHR45005:SF2">
    <property type="entry name" value="PROTEIN HLB1"/>
    <property type="match status" value="1"/>
</dbReference>
<dbReference type="Proteomes" id="UP000594688">
    <property type="component" value="Chromosome"/>
</dbReference>
<reference evidence="2 3" key="1">
    <citation type="submission" date="2020-02" db="EMBL/GenBank/DDBJ databases">
        <title>Genomic and physiological characterization of two novel Nitrospinaceae genera.</title>
        <authorList>
            <person name="Mueller A.J."/>
            <person name="Jung M.-Y."/>
            <person name="Strachan C.R."/>
            <person name="Herbold C.W."/>
            <person name="Kirkegaard R.H."/>
            <person name="Daims H."/>
        </authorList>
    </citation>
    <scope>NUCLEOTIDE SEQUENCE [LARGE SCALE GENOMIC DNA]</scope>
    <source>
        <strain evidence="2">EB</strain>
    </source>
</reference>
<gene>
    <name evidence="2" type="ORF">G3M70_02605</name>
</gene>
<feature type="region of interest" description="Disordered" evidence="1">
    <location>
        <begin position="943"/>
        <end position="968"/>
    </location>
</feature>
<dbReference type="PANTHER" id="PTHR45005">
    <property type="match status" value="1"/>
</dbReference>
<dbReference type="InterPro" id="IPR011990">
    <property type="entry name" value="TPR-like_helical_dom_sf"/>
</dbReference>
<dbReference type="Gene3D" id="1.25.40.10">
    <property type="entry name" value="Tetratricopeptide repeat domain"/>
    <property type="match status" value="5"/>
</dbReference>
<dbReference type="Pfam" id="PF06552">
    <property type="entry name" value="TOM20_plant"/>
    <property type="match status" value="2"/>
</dbReference>
<organism evidence="2 3">
    <name type="scientific">Candidatus Nitronauta litoralis</name>
    <dbReference type="NCBI Taxonomy" id="2705533"/>
    <lineage>
        <taxon>Bacteria</taxon>
        <taxon>Pseudomonadati</taxon>
        <taxon>Nitrospinota/Tectimicrobiota group</taxon>
        <taxon>Nitrospinota</taxon>
        <taxon>Nitrospinia</taxon>
        <taxon>Nitrospinales</taxon>
        <taxon>Nitrospinaceae</taxon>
        <taxon>Candidatus Nitronauta</taxon>
    </lineage>
</organism>